<dbReference type="PRINTS" id="PR00320">
    <property type="entry name" value="GPROTEINBRPT"/>
</dbReference>
<dbReference type="CDD" id="cd00200">
    <property type="entry name" value="WD40"/>
    <property type="match status" value="1"/>
</dbReference>
<feature type="repeat" description="WD" evidence="3">
    <location>
        <begin position="496"/>
        <end position="524"/>
    </location>
</feature>
<dbReference type="InterPro" id="IPR019775">
    <property type="entry name" value="WD40_repeat_CS"/>
</dbReference>
<evidence type="ECO:0000256" key="3">
    <source>
        <dbReference type="PROSITE-ProRule" id="PRU00221"/>
    </source>
</evidence>
<evidence type="ECO:0000256" key="1">
    <source>
        <dbReference type="ARBA" id="ARBA00022574"/>
    </source>
</evidence>
<feature type="repeat" description="WD" evidence="3">
    <location>
        <begin position="453"/>
        <end position="494"/>
    </location>
</feature>
<gene>
    <name evidence="4" type="ORF">PILCRDRAFT_760643</name>
</gene>
<dbReference type="Pfam" id="PF00400">
    <property type="entry name" value="WD40"/>
    <property type="match status" value="6"/>
</dbReference>
<evidence type="ECO:0000313" key="5">
    <source>
        <dbReference type="Proteomes" id="UP000054166"/>
    </source>
</evidence>
<dbReference type="AlphaFoldDB" id="A0A0C3ET74"/>
<dbReference type="Gene3D" id="2.130.10.10">
    <property type="entry name" value="YVTN repeat-like/Quinoprotein amine dehydrogenase"/>
    <property type="match status" value="3"/>
</dbReference>
<sequence length="524" mass="56999">YSTALHTSGNWDRDGFATDFCAVLGVIVTAGKPLSDITLDHVLGLDGHRSSTFILSCLHCLIQWTQGQAAKPLHASFADYLTDVHRCGSQPWFIDVSVHHELLAFGCFQIMKAGLKFNICNLETSYVSNNNIHDLNGRIQNHIPDHLAYACHFWADHLQKTKFTPRVLSNIDDFLSRQLLFWLEVLSLVKEVHIASPALLSTADWAQNHNEEIMRTAMDANSFVTTFWYPITESVPHIYTSAVPFSPTESRISRQFRSHIYHCVSIAVGTVTEWPTILNVIEGHTSAVSSVAFSPDGQQIVSGSNDQTVRVWNAKTGEVAAGPFEGHTGPVRSVAFSPDGQKIVSGSYDQTVRVWDAKTGEVVAGPFEGHTGQVYSVAFSPDGQKIVSGSYDQTVRVWDAKTGEVAAGPFEGHTGEVWSVAFSPNGQKIVSGSYDQTVRVWDAKTGEVAAGLFEGHTSAVWSVAFSPDGQQIVSGSDDQTVRVWDAKTGEVAAGPFEGHTSPVMSVAFSPDGQQIVSGSDDQTV</sequence>
<dbReference type="SUPFAM" id="SSF50978">
    <property type="entry name" value="WD40 repeat-like"/>
    <property type="match status" value="1"/>
</dbReference>
<feature type="repeat" description="WD" evidence="3">
    <location>
        <begin position="410"/>
        <end position="451"/>
    </location>
</feature>
<reference evidence="4 5" key="1">
    <citation type="submission" date="2014-04" db="EMBL/GenBank/DDBJ databases">
        <authorList>
            <consortium name="DOE Joint Genome Institute"/>
            <person name="Kuo A."/>
            <person name="Tarkka M."/>
            <person name="Buscot F."/>
            <person name="Kohler A."/>
            <person name="Nagy L.G."/>
            <person name="Floudas D."/>
            <person name="Copeland A."/>
            <person name="Barry K.W."/>
            <person name="Cichocki N."/>
            <person name="Veneault-Fourrey C."/>
            <person name="LaButti K."/>
            <person name="Lindquist E.A."/>
            <person name="Lipzen A."/>
            <person name="Lundell T."/>
            <person name="Morin E."/>
            <person name="Murat C."/>
            <person name="Sun H."/>
            <person name="Tunlid A."/>
            <person name="Henrissat B."/>
            <person name="Grigoriev I.V."/>
            <person name="Hibbett D.S."/>
            <person name="Martin F."/>
            <person name="Nordberg H.P."/>
            <person name="Cantor M.N."/>
            <person name="Hua S.X."/>
        </authorList>
    </citation>
    <scope>NUCLEOTIDE SEQUENCE [LARGE SCALE GENOMIC DNA]</scope>
    <source>
        <strain evidence="4 5">F 1598</strain>
    </source>
</reference>
<dbReference type="PROSITE" id="PS00678">
    <property type="entry name" value="WD_REPEATS_1"/>
    <property type="match status" value="5"/>
</dbReference>
<feature type="repeat" description="WD" evidence="3">
    <location>
        <begin position="324"/>
        <end position="365"/>
    </location>
</feature>
<dbReference type="PANTHER" id="PTHR44129">
    <property type="entry name" value="WD REPEAT-CONTAINING PROTEIN POP1"/>
    <property type="match status" value="1"/>
</dbReference>
<reference evidence="5" key="2">
    <citation type="submission" date="2015-01" db="EMBL/GenBank/DDBJ databases">
        <title>Evolutionary Origins and Diversification of the Mycorrhizal Mutualists.</title>
        <authorList>
            <consortium name="DOE Joint Genome Institute"/>
            <consortium name="Mycorrhizal Genomics Consortium"/>
            <person name="Kohler A."/>
            <person name="Kuo A."/>
            <person name="Nagy L.G."/>
            <person name="Floudas D."/>
            <person name="Copeland A."/>
            <person name="Barry K.W."/>
            <person name="Cichocki N."/>
            <person name="Veneault-Fourrey C."/>
            <person name="LaButti K."/>
            <person name="Lindquist E.A."/>
            <person name="Lipzen A."/>
            <person name="Lundell T."/>
            <person name="Morin E."/>
            <person name="Murat C."/>
            <person name="Riley R."/>
            <person name="Ohm R."/>
            <person name="Sun H."/>
            <person name="Tunlid A."/>
            <person name="Henrissat B."/>
            <person name="Grigoriev I.V."/>
            <person name="Hibbett D.S."/>
            <person name="Martin F."/>
        </authorList>
    </citation>
    <scope>NUCLEOTIDE SEQUENCE [LARGE SCALE GENOMIC DNA]</scope>
    <source>
        <strain evidence="5">F 1598</strain>
    </source>
</reference>
<evidence type="ECO:0000256" key="2">
    <source>
        <dbReference type="ARBA" id="ARBA00022737"/>
    </source>
</evidence>
<dbReference type="InterPro" id="IPR020472">
    <property type="entry name" value="WD40_PAC1"/>
</dbReference>
<dbReference type="InterPro" id="IPR036322">
    <property type="entry name" value="WD40_repeat_dom_sf"/>
</dbReference>
<organism evidence="4 5">
    <name type="scientific">Piloderma croceum (strain F 1598)</name>
    <dbReference type="NCBI Taxonomy" id="765440"/>
    <lineage>
        <taxon>Eukaryota</taxon>
        <taxon>Fungi</taxon>
        <taxon>Dikarya</taxon>
        <taxon>Basidiomycota</taxon>
        <taxon>Agaricomycotina</taxon>
        <taxon>Agaricomycetes</taxon>
        <taxon>Agaricomycetidae</taxon>
        <taxon>Atheliales</taxon>
        <taxon>Atheliaceae</taxon>
        <taxon>Piloderma</taxon>
    </lineage>
</organism>
<feature type="repeat" description="WD" evidence="3">
    <location>
        <begin position="367"/>
        <end position="408"/>
    </location>
</feature>
<keyword evidence="5" id="KW-1185">Reference proteome</keyword>
<dbReference type="EMBL" id="KN833582">
    <property type="protein sequence ID" value="KIM71021.1"/>
    <property type="molecule type" value="Genomic_DNA"/>
</dbReference>
<accession>A0A0C3ET74</accession>
<feature type="non-terminal residue" evidence="4">
    <location>
        <position position="1"/>
    </location>
</feature>
<dbReference type="STRING" id="765440.A0A0C3ET74"/>
<dbReference type="Proteomes" id="UP000054166">
    <property type="component" value="Unassembled WGS sequence"/>
</dbReference>
<dbReference type="HOGENOM" id="CLU_000288_57_19_1"/>
<dbReference type="PROSITE" id="PS50294">
    <property type="entry name" value="WD_REPEATS_REGION"/>
    <property type="match status" value="6"/>
</dbReference>
<keyword evidence="2" id="KW-0677">Repeat</keyword>
<dbReference type="PROSITE" id="PS50082">
    <property type="entry name" value="WD_REPEATS_2"/>
    <property type="match status" value="6"/>
</dbReference>
<feature type="non-terminal residue" evidence="4">
    <location>
        <position position="524"/>
    </location>
</feature>
<dbReference type="SMART" id="SM00320">
    <property type="entry name" value="WD40"/>
    <property type="match status" value="6"/>
</dbReference>
<name>A0A0C3ET74_PILCF</name>
<keyword evidence="1 3" id="KW-0853">WD repeat</keyword>
<dbReference type="InterPro" id="IPR050349">
    <property type="entry name" value="WD_LIS1/nudF_dynein_reg"/>
</dbReference>
<dbReference type="InParanoid" id="A0A0C3ET74"/>
<protein>
    <submittedName>
        <fullName evidence="4">Uncharacterized protein</fullName>
    </submittedName>
</protein>
<proteinExistence type="predicted"/>
<dbReference type="InterPro" id="IPR015943">
    <property type="entry name" value="WD40/YVTN_repeat-like_dom_sf"/>
</dbReference>
<evidence type="ECO:0000313" key="4">
    <source>
        <dbReference type="EMBL" id="KIM71021.1"/>
    </source>
</evidence>
<dbReference type="InterPro" id="IPR001680">
    <property type="entry name" value="WD40_rpt"/>
</dbReference>
<dbReference type="OrthoDB" id="3266532at2759"/>
<feature type="repeat" description="WD" evidence="3">
    <location>
        <begin position="281"/>
        <end position="322"/>
    </location>
</feature>